<dbReference type="PANTHER" id="PTHR46890">
    <property type="entry name" value="NON-LTR RETROLELEMENT REVERSE TRANSCRIPTASE-LIKE PROTEIN-RELATED"/>
    <property type="match status" value="1"/>
</dbReference>
<evidence type="ECO:0000259" key="3">
    <source>
        <dbReference type="PROSITE" id="PS50102"/>
    </source>
</evidence>
<evidence type="ECO:0000256" key="2">
    <source>
        <dbReference type="SAM" id="MobiDB-lite"/>
    </source>
</evidence>
<dbReference type="SUPFAM" id="SSF54928">
    <property type="entry name" value="RNA-binding domain, RBD"/>
    <property type="match status" value="1"/>
</dbReference>
<dbReference type="CDD" id="cd00590">
    <property type="entry name" value="RRM_SF"/>
    <property type="match status" value="1"/>
</dbReference>
<organism evidence="4 5">
    <name type="scientific">Helianthus annuus</name>
    <name type="common">Common sunflower</name>
    <dbReference type="NCBI Taxonomy" id="4232"/>
    <lineage>
        <taxon>Eukaryota</taxon>
        <taxon>Viridiplantae</taxon>
        <taxon>Streptophyta</taxon>
        <taxon>Embryophyta</taxon>
        <taxon>Tracheophyta</taxon>
        <taxon>Spermatophyta</taxon>
        <taxon>Magnoliopsida</taxon>
        <taxon>eudicotyledons</taxon>
        <taxon>Gunneridae</taxon>
        <taxon>Pentapetalae</taxon>
        <taxon>asterids</taxon>
        <taxon>campanulids</taxon>
        <taxon>Asterales</taxon>
        <taxon>Asteraceae</taxon>
        <taxon>Asteroideae</taxon>
        <taxon>Heliantheae alliance</taxon>
        <taxon>Heliantheae</taxon>
        <taxon>Helianthus</taxon>
    </lineage>
</organism>
<dbReference type="AlphaFoldDB" id="A0A9K3IYQ6"/>
<protein>
    <submittedName>
        <fullName evidence="4">RNA-directed DNA polymerase</fullName>
        <ecNumber evidence="4">2.7.7.49</ecNumber>
    </submittedName>
</protein>
<dbReference type="InterPro" id="IPR012677">
    <property type="entry name" value="Nucleotide-bd_a/b_plait_sf"/>
</dbReference>
<accession>A0A9K3IYQ6</accession>
<keyword evidence="4" id="KW-0695">RNA-directed DNA polymerase</keyword>
<dbReference type="PANTHER" id="PTHR46890:SF48">
    <property type="entry name" value="RNA-DIRECTED DNA POLYMERASE"/>
    <property type="match status" value="1"/>
</dbReference>
<gene>
    <name evidence="4" type="ORF">HanXRQr2_Chr05g0205981</name>
</gene>
<keyword evidence="4" id="KW-0548">Nucleotidyltransferase</keyword>
<dbReference type="Gramene" id="mRNA:HanXRQr2_Chr05g0205981">
    <property type="protein sequence ID" value="mRNA:HanXRQr2_Chr05g0205981"/>
    <property type="gene ID" value="HanXRQr2_Chr05g0205981"/>
</dbReference>
<dbReference type="Pfam" id="PF14529">
    <property type="entry name" value="Exo_endo_phos_2"/>
    <property type="match status" value="1"/>
</dbReference>
<dbReference type="Gene3D" id="3.30.70.330">
    <property type="match status" value="1"/>
</dbReference>
<dbReference type="Pfam" id="PF00076">
    <property type="entry name" value="RRM_1"/>
    <property type="match status" value="1"/>
</dbReference>
<dbReference type="InterPro" id="IPR036691">
    <property type="entry name" value="Endo/exonu/phosph_ase_sf"/>
</dbReference>
<evidence type="ECO:0000256" key="1">
    <source>
        <dbReference type="PROSITE-ProRule" id="PRU00176"/>
    </source>
</evidence>
<keyword evidence="4" id="KW-0808">Transferase</keyword>
<dbReference type="GO" id="GO:0003723">
    <property type="term" value="F:RNA binding"/>
    <property type="evidence" value="ECO:0007669"/>
    <property type="project" value="UniProtKB-UniRule"/>
</dbReference>
<dbReference type="Gene3D" id="3.60.10.10">
    <property type="entry name" value="Endonuclease/exonuclease/phosphatase"/>
    <property type="match status" value="1"/>
</dbReference>
<keyword evidence="5" id="KW-1185">Reference proteome</keyword>
<keyword evidence="1" id="KW-0694">RNA-binding</keyword>
<dbReference type="SMART" id="SM00360">
    <property type="entry name" value="RRM"/>
    <property type="match status" value="1"/>
</dbReference>
<reference evidence="4" key="1">
    <citation type="journal article" date="2017" name="Nature">
        <title>The sunflower genome provides insights into oil metabolism, flowering and Asterid evolution.</title>
        <authorList>
            <person name="Badouin H."/>
            <person name="Gouzy J."/>
            <person name="Grassa C.J."/>
            <person name="Murat F."/>
            <person name="Staton S.E."/>
            <person name="Cottret L."/>
            <person name="Lelandais-Briere C."/>
            <person name="Owens G.L."/>
            <person name="Carrere S."/>
            <person name="Mayjonade B."/>
            <person name="Legrand L."/>
            <person name="Gill N."/>
            <person name="Kane N.C."/>
            <person name="Bowers J.E."/>
            <person name="Hubner S."/>
            <person name="Bellec A."/>
            <person name="Berard A."/>
            <person name="Berges H."/>
            <person name="Blanchet N."/>
            <person name="Boniface M.C."/>
            <person name="Brunel D."/>
            <person name="Catrice O."/>
            <person name="Chaidir N."/>
            <person name="Claudel C."/>
            <person name="Donnadieu C."/>
            <person name="Faraut T."/>
            <person name="Fievet G."/>
            <person name="Helmstetter N."/>
            <person name="King M."/>
            <person name="Knapp S.J."/>
            <person name="Lai Z."/>
            <person name="Le Paslier M.C."/>
            <person name="Lippi Y."/>
            <person name="Lorenzon L."/>
            <person name="Mandel J.R."/>
            <person name="Marage G."/>
            <person name="Marchand G."/>
            <person name="Marquand E."/>
            <person name="Bret-Mestries E."/>
            <person name="Morien E."/>
            <person name="Nambeesan S."/>
            <person name="Nguyen T."/>
            <person name="Pegot-Espagnet P."/>
            <person name="Pouilly N."/>
            <person name="Raftis F."/>
            <person name="Sallet E."/>
            <person name="Schiex T."/>
            <person name="Thomas J."/>
            <person name="Vandecasteele C."/>
            <person name="Vares D."/>
            <person name="Vear F."/>
            <person name="Vautrin S."/>
            <person name="Crespi M."/>
            <person name="Mangin B."/>
            <person name="Burke J.M."/>
            <person name="Salse J."/>
            <person name="Munos S."/>
            <person name="Vincourt P."/>
            <person name="Rieseberg L.H."/>
            <person name="Langlade N.B."/>
        </authorList>
    </citation>
    <scope>NUCLEOTIDE SEQUENCE</scope>
    <source>
        <tissue evidence="4">Leaves</tissue>
    </source>
</reference>
<evidence type="ECO:0000313" key="5">
    <source>
        <dbReference type="Proteomes" id="UP000215914"/>
    </source>
</evidence>
<dbReference type="SUPFAM" id="SSF56219">
    <property type="entry name" value="DNase I-like"/>
    <property type="match status" value="1"/>
</dbReference>
<comment type="caution">
    <text evidence="4">The sequence shown here is derived from an EMBL/GenBank/DDBJ whole genome shotgun (WGS) entry which is preliminary data.</text>
</comment>
<dbReference type="InterPro" id="IPR052343">
    <property type="entry name" value="Retrotransposon-Effector_Assoc"/>
</dbReference>
<feature type="domain" description="RRM" evidence="3">
    <location>
        <begin position="9"/>
        <end position="86"/>
    </location>
</feature>
<name>A0A9K3IYQ6_HELAN</name>
<feature type="compositionally biased region" description="Polar residues" evidence="2">
    <location>
        <begin position="372"/>
        <end position="381"/>
    </location>
</feature>
<dbReference type="InterPro" id="IPR000504">
    <property type="entry name" value="RRM_dom"/>
</dbReference>
<sequence>MEDCSHGVVKFFVSNLPDKCSSKEVGDLFSRFGEVVGVYVARKRDKNGNRFGFISFRGVRDKREMEKNMKDVKMGSFKLQVNVARFSLENKEGPRVAENHVNSSYGPSGGFKAGNQFKPNMPFYPNPLGTAYRDTLVGSSKVSNIEELMVEVSSFVKPEEEWPEKSLIVRTVDLKTLNMLDKLLESVGGPKVLIKYVGGLYLLLIFDCSDDMERFKNDISGVNDWFSWLEVWKGQTLPFERIAWLKITGVPLHLMDVEVFDSVGRLFGKVVQASSLSKEANDLTFDLIGVLVGDGGRIVKSVTLKWKDKKFKVWVEEELGEWVPGCIFNIDAREDKGDVCGEMDEEDGLFSPSSPAGGGRSPEQKDTGAGSGNTEKNTNGQEGEKLEDSLGGCMGKNGGGNVADQFSMQNCDSSNNVEILNIFAGYNPLDFVEPNGFVGGPNKNGRAQRKHSSNILKAQHQLFVSSTCIPNVKKRRRVDDPLVGEAESAGSGMEEVTVPVEKNIRTPDLNIRAAEIIDSHLNKDKGMEVKDQNQLNRKEAANVDSVSAGEGEEVIKEAEETISLGREVGVDLTNHRDLVVDMIRNGGFQSQMGEVSSGLISNFWGGNDFVFDFVGASGRSGGMVCIWDPLVFSMQEVDKQRNFIRVSGFMGGSNIAINVINIYAPQRVAEKKRVWEDISRVINSGTGQWVLLGDFNAVRSPEERLNSVFNRKDALEFNNFIDRSELTEYCMKDRRFTFLAPNSNKLSKIDRVLVCKNFFNCWPYTCLRALPRLYSDHCPVILVVNRNNFGAKPFRFFNSWLERDGFEGVVEGAVGSYVSKGNRPDVILLNKLRHIKNKIKKWRADSLKKDKEDMERDKEEPEFLDKVCEERDLSEEEVWIKEECLKNIRERERWVALDIKQKSRCKWAVEGDENSAFFHSLCNNRKRKNGNPGMNIGGVWVSNPKAIKKEVLRFFRGHFSEQVKIRPIIHCPNFKRLSDVDASSLSGQFTAKEIKDAVFECGGDKAPGPDGFNFKFLKHFWRFFEEDFKSIMAYFYETGSIDRECSTSFITLVPKINDPIGLKDYRPINLIGLISKVISKVLANRMKKVISSVVSESQSAFLKDRFILDSPIILSEVWSWLNKARKKRSFSRLISKKLMIMLTGNFLWRCLISWASPRFGVNGF</sequence>
<dbReference type="Proteomes" id="UP000215914">
    <property type="component" value="Unassembled WGS sequence"/>
</dbReference>
<proteinExistence type="predicted"/>
<dbReference type="EC" id="2.7.7.49" evidence="4"/>
<dbReference type="GO" id="GO:0003964">
    <property type="term" value="F:RNA-directed DNA polymerase activity"/>
    <property type="evidence" value="ECO:0007669"/>
    <property type="project" value="UniProtKB-KW"/>
</dbReference>
<dbReference type="InterPro" id="IPR005135">
    <property type="entry name" value="Endo/exonuclease/phosphatase"/>
</dbReference>
<reference evidence="4" key="2">
    <citation type="submission" date="2020-06" db="EMBL/GenBank/DDBJ databases">
        <title>Helianthus annuus Genome sequencing and assembly Release 2.</title>
        <authorList>
            <person name="Gouzy J."/>
            <person name="Langlade N."/>
            <person name="Munos S."/>
        </authorList>
    </citation>
    <scope>NUCLEOTIDE SEQUENCE</scope>
    <source>
        <tissue evidence="4">Leaves</tissue>
    </source>
</reference>
<feature type="region of interest" description="Disordered" evidence="2">
    <location>
        <begin position="341"/>
        <end position="392"/>
    </location>
</feature>
<dbReference type="PROSITE" id="PS50102">
    <property type="entry name" value="RRM"/>
    <property type="match status" value="1"/>
</dbReference>
<dbReference type="InterPro" id="IPR035979">
    <property type="entry name" value="RBD_domain_sf"/>
</dbReference>
<evidence type="ECO:0000313" key="4">
    <source>
        <dbReference type="EMBL" id="KAF5805171.1"/>
    </source>
</evidence>
<dbReference type="EMBL" id="MNCJ02000320">
    <property type="protein sequence ID" value="KAF5805171.1"/>
    <property type="molecule type" value="Genomic_DNA"/>
</dbReference>